<proteinExistence type="predicted"/>
<dbReference type="Proteomes" id="UP000029646">
    <property type="component" value="Unassembled WGS sequence"/>
</dbReference>
<dbReference type="RefSeq" id="WP_238567157.1">
    <property type="nucleotide sequence ID" value="NZ_BBNS01000005.1"/>
</dbReference>
<comment type="caution">
    <text evidence="1">The sequence shown here is derived from an EMBL/GenBank/DDBJ whole genome shotgun (WGS) entry which is preliminary data.</text>
</comment>
<organism evidence="1 2">
    <name type="scientific">Jejuia pallidilutea</name>
    <dbReference type="NCBI Taxonomy" id="504487"/>
    <lineage>
        <taxon>Bacteria</taxon>
        <taxon>Pseudomonadati</taxon>
        <taxon>Bacteroidota</taxon>
        <taxon>Flavobacteriia</taxon>
        <taxon>Flavobacteriales</taxon>
        <taxon>Flavobacteriaceae</taxon>
        <taxon>Jejuia</taxon>
    </lineage>
</organism>
<evidence type="ECO:0000313" key="1">
    <source>
        <dbReference type="EMBL" id="GAL70460.1"/>
    </source>
</evidence>
<dbReference type="AlphaFoldDB" id="A0A090W0D1"/>
<evidence type="ECO:0000313" key="2">
    <source>
        <dbReference type="Proteomes" id="UP000029646"/>
    </source>
</evidence>
<gene>
    <name evidence="1" type="ORF">JCM19302_3582</name>
</gene>
<accession>A0A090W0D1</accession>
<dbReference type="EMBL" id="BBNS01000005">
    <property type="protein sequence ID" value="GAL70460.1"/>
    <property type="molecule type" value="Genomic_DNA"/>
</dbReference>
<name>A0A090W0D1_9FLAO</name>
<protein>
    <submittedName>
        <fullName evidence="1">Uncharacterized protein</fullName>
    </submittedName>
</protein>
<reference evidence="1 2" key="1">
    <citation type="journal article" date="2014" name="Genome Announc.">
        <title>Draft Genome Sequence of Marine Flavobacterium Jejuia pallidilutea Strain 11shimoA1 and Pigmentation Mutants.</title>
        <authorList>
            <person name="Takatani N."/>
            <person name="Nakanishi M."/>
            <person name="Meirelles P."/>
            <person name="Mino S."/>
            <person name="Suda W."/>
            <person name="Oshima K."/>
            <person name="Hattori M."/>
            <person name="Ohkuma M."/>
            <person name="Hosokawa M."/>
            <person name="Miyashita K."/>
            <person name="Thompson F.L."/>
            <person name="Niwa A."/>
            <person name="Sawabe T."/>
            <person name="Sawabe T."/>
        </authorList>
    </citation>
    <scope>NUCLEOTIDE SEQUENCE [LARGE SCALE GENOMIC DNA]</scope>
    <source>
        <strain evidence="2">JCM19302</strain>
    </source>
</reference>
<sequence length="55" mass="6261">MYLLSQGVKTKNLASHLDISLSAVEKRKKQLKELFDIEDGQDESLLNIARKKGFI</sequence>